<comment type="caution">
    <text evidence="1">The sequence shown here is derived from an EMBL/GenBank/DDBJ whole genome shotgun (WGS) entry which is preliminary data.</text>
</comment>
<sequence length="460" mass="46652">MLSEHHHSPFGELDLALGYSNQHTWQLDFSIVKQPSTQGERTGGFSPSATPSSGTPVNSANSTVPIGTGATTGFPTPSANSTSPLSNTEGLRTGTETLPTLAPSSGSPVPSINSTLLSFPTASSSCVDTTVTLPAVTVTSVSTLIQVSTVTACASDCVSSSVLPTTTAEESLTNSQGNRIGSFSTTSTTSDVTTTTSTVTLPASSDTTTTSTVTVPDSSSSDTTTTSTITLTASSPPETTALPETTAEESLTNSQGNRIGSFSTTTTTTESTSTSTSTSVVATTTTARPNYGPPPPAPPYGRRDVDDANLLTNARFSSFNDDIEPASWLTRTASGSTFCVPASSGGGVDVISQEPGTTLSLRQDVLLEAGQTYGVVLEASQPDAAAACTVDVSVGGETVLSATPGEHVGAYSAVWTAAQDGGDESLTVTAGRCRGAEGENVVVSIKSVGLVKTERVEVRA</sequence>
<gene>
    <name evidence="1" type="primary">g1342</name>
    <name evidence="1" type="ORF">NpPPO83_00001342</name>
</gene>
<evidence type="ECO:0000313" key="2">
    <source>
        <dbReference type="Proteomes" id="UP001165186"/>
    </source>
</evidence>
<dbReference type="EMBL" id="BSXG01000170">
    <property type="protein sequence ID" value="GME50934.1"/>
    <property type="molecule type" value="Genomic_DNA"/>
</dbReference>
<keyword evidence="2" id="KW-1185">Reference proteome</keyword>
<name>A0ACB5SPN3_9PEZI</name>
<dbReference type="Proteomes" id="UP001165186">
    <property type="component" value="Unassembled WGS sequence"/>
</dbReference>
<organism evidence="1 2">
    <name type="scientific">Neofusicoccum parvum</name>
    <dbReference type="NCBI Taxonomy" id="310453"/>
    <lineage>
        <taxon>Eukaryota</taxon>
        <taxon>Fungi</taxon>
        <taxon>Dikarya</taxon>
        <taxon>Ascomycota</taxon>
        <taxon>Pezizomycotina</taxon>
        <taxon>Dothideomycetes</taxon>
        <taxon>Dothideomycetes incertae sedis</taxon>
        <taxon>Botryosphaeriales</taxon>
        <taxon>Botryosphaeriaceae</taxon>
        <taxon>Neofusicoccum</taxon>
    </lineage>
</organism>
<protein>
    <submittedName>
        <fullName evidence="1">Uncharacterized protein</fullName>
    </submittedName>
</protein>
<evidence type="ECO:0000313" key="1">
    <source>
        <dbReference type="EMBL" id="GME50934.1"/>
    </source>
</evidence>
<reference evidence="1" key="1">
    <citation type="submission" date="2024-09" db="EMBL/GenBank/DDBJ databases">
        <title>Draft Genome Sequences of Neofusicoccum parvum.</title>
        <authorList>
            <person name="Ashida A."/>
            <person name="Camagna M."/>
            <person name="Tanaka A."/>
            <person name="Takemoto D."/>
        </authorList>
    </citation>
    <scope>NUCLEOTIDE SEQUENCE</scope>
    <source>
        <strain evidence="1">PPO83</strain>
    </source>
</reference>
<accession>A0ACB5SPN3</accession>
<proteinExistence type="predicted"/>